<evidence type="ECO:0000313" key="7">
    <source>
        <dbReference type="EMBL" id="MBP3193740.1"/>
    </source>
</evidence>
<dbReference type="GO" id="GO:0006535">
    <property type="term" value="P:cysteine biosynthetic process from serine"/>
    <property type="evidence" value="ECO:0007669"/>
    <property type="project" value="InterPro"/>
</dbReference>
<evidence type="ECO:0000256" key="4">
    <source>
        <dbReference type="ARBA" id="ARBA00023315"/>
    </source>
</evidence>
<dbReference type="EMBL" id="JAFIDN010000013">
    <property type="protein sequence ID" value="MBP3193740.1"/>
    <property type="molecule type" value="Genomic_DNA"/>
</dbReference>
<evidence type="ECO:0000256" key="5">
    <source>
        <dbReference type="SAM" id="MobiDB-lite"/>
    </source>
</evidence>
<keyword evidence="4" id="KW-0012">Acyltransferase</keyword>
<feature type="domain" description="Serine acetyltransferase N-terminal" evidence="6">
    <location>
        <begin position="47"/>
        <end position="126"/>
    </location>
</feature>
<sequence length="284" mass="31488">MDKSYLQQLYNEHREAESCPSPVHVVAFFNRLLGFLFPEFSNFSFQRMEELEQLNKELQDEFCGILKKCSDCKKADETAVVAEFWNALPGIKDTLELDIQAMYEGDPAAKSRTEVVRTYPGFYAITSYRIAHFLHGKGYLLLARMITENAHSHTGIDIHPGAVIGRHFCIDHGTGIVIGETTVIGDHVKIYQGVTLGALSVRKEDAAIKRHPTIKDHSVIYAGATILGGDTVIGEHSVIGGSVWLTESVPPWSRITYVARQESRKASSRKSANNDVTGGDYSSP</sequence>
<organism evidence="7 8">
    <name type="scientific">Natronogracilivirga saccharolytica</name>
    <dbReference type="NCBI Taxonomy" id="2812953"/>
    <lineage>
        <taxon>Bacteria</taxon>
        <taxon>Pseudomonadati</taxon>
        <taxon>Balneolota</taxon>
        <taxon>Balneolia</taxon>
        <taxon>Balneolales</taxon>
        <taxon>Cyclonatronaceae</taxon>
        <taxon>Natronogracilivirga</taxon>
    </lineage>
</organism>
<accession>A0A8J7RML9</accession>
<protein>
    <recommendedName>
        <fullName evidence="1">Serine acetyltransferase</fullName>
    </recommendedName>
</protein>
<name>A0A8J7RML9_9BACT</name>
<dbReference type="Gene3D" id="2.160.10.10">
    <property type="entry name" value="Hexapeptide repeat proteins"/>
    <property type="match status" value="1"/>
</dbReference>
<evidence type="ECO:0000259" key="6">
    <source>
        <dbReference type="Pfam" id="PF06426"/>
    </source>
</evidence>
<dbReference type="UniPathway" id="UPA00136">
    <property type="reaction ID" value="UER00199"/>
</dbReference>
<dbReference type="AlphaFoldDB" id="A0A8J7RML9"/>
<proteinExistence type="predicted"/>
<dbReference type="GO" id="GO:0009001">
    <property type="term" value="F:serine O-acetyltransferase activity"/>
    <property type="evidence" value="ECO:0007669"/>
    <property type="project" value="InterPro"/>
</dbReference>
<dbReference type="CDD" id="cd03354">
    <property type="entry name" value="LbH_SAT"/>
    <property type="match status" value="1"/>
</dbReference>
<feature type="region of interest" description="Disordered" evidence="5">
    <location>
        <begin position="260"/>
        <end position="284"/>
    </location>
</feature>
<evidence type="ECO:0000256" key="2">
    <source>
        <dbReference type="ARBA" id="ARBA00022605"/>
    </source>
</evidence>
<keyword evidence="2" id="KW-0028">Amino-acid biosynthesis</keyword>
<dbReference type="Pfam" id="PF06426">
    <property type="entry name" value="SATase_N"/>
    <property type="match status" value="1"/>
</dbReference>
<dbReference type="InterPro" id="IPR011004">
    <property type="entry name" value="Trimer_LpxA-like_sf"/>
</dbReference>
<gene>
    <name evidence="7" type="ORF">NATSA_13770</name>
</gene>
<comment type="caution">
    <text evidence="7">The sequence shown here is derived from an EMBL/GenBank/DDBJ whole genome shotgun (WGS) entry which is preliminary data.</text>
</comment>
<dbReference type="InterPro" id="IPR045304">
    <property type="entry name" value="LbH_SAT"/>
</dbReference>
<keyword evidence="8" id="KW-1185">Reference proteome</keyword>
<dbReference type="Gene3D" id="1.10.3130.10">
    <property type="entry name" value="serine acetyltransferase, domain 1"/>
    <property type="match status" value="1"/>
</dbReference>
<dbReference type="InterPro" id="IPR010493">
    <property type="entry name" value="Ser_AcTrfase_N"/>
</dbReference>
<dbReference type="RefSeq" id="WP_210513193.1">
    <property type="nucleotide sequence ID" value="NZ_JAFIDN010000013.1"/>
</dbReference>
<evidence type="ECO:0000256" key="1">
    <source>
        <dbReference type="ARBA" id="ARBA00018522"/>
    </source>
</evidence>
<dbReference type="Proteomes" id="UP000673975">
    <property type="component" value="Unassembled WGS sequence"/>
</dbReference>
<reference evidence="7" key="1">
    <citation type="submission" date="2021-02" db="EMBL/GenBank/DDBJ databases">
        <title>Natronogracilivirga saccharolytica gen. nov. sp. nov. a new anaerobic, haloalkiliphilic carbohydrate-fermenting bacterium from soda lake and proposing of Cyclonatronumiaceae fam. nov. in the phylum Balneolaeota.</title>
        <authorList>
            <person name="Zhilina T.N."/>
            <person name="Sorokin D.Y."/>
            <person name="Zavarzina D.G."/>
            <person name="Toshchakov S.V."/>
            <person name="Kublanov I.V."/>
        </authorList>
    </citation>
    <scope>NUCLEOTIDE SEQUENCE</scope>
    <source>
        <strain evidence="7">Z-1702</strain>
    </source>
</reference>
<evidence type="ECO:0000256" key="3">
    <source>
        <dbReference type="ARBA" id="ARBA00022679"/>
    </source>
</evidence>
<feature type="compositionally biased region" description="Polar residues" evidence="5">
    <location>
        <begin position="269"/>
        <end position="284"/>
    </location>
</feature>
<evidence type="ECO:0000313" key="8">
    <source>
        <dbReference type="Proteomes" id="UP000673975"/>
    </source>
</evidence>
<dbReference type="PANTHER" id="PTHR42811">
    <property type="entry name" value="SERINE ACETYLTRANSFERASE"/>
    <property type="match status" value="1"/>
</dbReference>
<keyword evidence="3" id="KW-0808">Transferase</keyword>
<dbReference type="SUPFAM" id="SSF51161">
    <property type="entry name" value="Trimeric LpxA-like enzymes"/>
    <property type="match status" value="1"/>
</dbReference>
<dbReference type="InterPro" id="IPR042122">
    <property type="entry name" value="Ser_AcTrfase_N_sf"/>
</dbReference>
<dbReference type="GO" id="GO:0005737">
    <property type="term" value="C:cytoplasm"/>
    <property type="evidence" value="ECO:0007669"/>
    <property type="project" value="InterPro"/>
</dbReference>